<name>A0AAD1U2K2_EUPCR</name>
<protein>
    <submittedName>
        <fullName evidence="2">Uncharacterized protein</fullName>
    </submittedName>
</protein>
<feature type="compositionally biased region" description="Polar residues" evidence="1">
    <location>
        <begin position="34"/>
        <end position="51"/>
    </location>
</feature>
<feature type="compositionally biased region" description="Polar residues" evidence="1">
    <location>
        <begin position="1"/>
        <end position="15"/>
    </location>
</feature>
<sequence>MNGQTRQGRSHNQGRSSKKAGNSLRVTAGEGTWRMQSLKNSSQTSMHSLRSTILDGRNPPSSKYKSRDQKQFLTFKGEPSQHFNKMMKGLATEIEDIDLKKLGKHKVLTAKEKLLEESARNIRIKGKIKDSRDLGDFDPMLLIDAIEEKRKEKPTVDSTQIKSALVQSILQDMKLEEGKLELPSLKKIKTKLNKKKEQRVHQSKAKIDTNLAGKKIKNPNQLEFERKKGKLFKSKKMDSANMEIIKNKLDKDINNIVDYSKRVKDEVSKQADLKHSLKNALSSKRQSNNVKNRNGKMLLLSLGDEAGEEPKNPALMRSLSATFHTANASAKNKANMKLNHQIIDKCMSLQSKSTSLKDNLNYKEEVVHKIYDDFQKLVEFNTEVWYDKDIDEIYDTLVLDHLKEEQYMPKIHPLISFKHSDALKNSNKMKRMHSMPKKATQSAIVLKNKLDSRNSVLVTQMPMLAQNKHFDEIKGKQEPKVDLSLKKVESHNVIPSSNLSPVTRELKEDNKFVKLSEDECTEQTQKKVGKVSFGFKTNIHRSKDALFPSLVKEKHETSSQSLCKMPRIVRKILENKLDIDSDFIKSIEQYEKAPLGDSIQKIGNSSKVRSYFEHRYREKELVVNFKSMDNFAKESVQEYRKAQKHKALALMKKLGTKFLA</sequence>
<proteinExistence type="predicted"/>
<gene>
    <name evidence="2" type="ORF">ECRASSUSDP1_LOCUS411</name>
</gene>
<feature type="region of interest" description="Disordered" evidence="1">
    <location>
        <begin position="1"/>
        <end position="68"/>
    </location>
</feature>
<reference evidence="2" key="1">
    <citation type="submission" date="2023-07" db="EMBL/GenBank/DDBJ databases">
        <authorList>
            <consortium name="AG Swart"/>
            <person name="Singh M."/>
            <person name="Singh A."/>
            <person name="Seah K."/>
            <person name="Emmerich C."/>
        </authorList>
    </citation>
    <scope>NUCLEOTIDE SEQUENCE</scope>
    <source>
        <strain evidence="2">DP1</strain>
    </source>
</reference>
<comment type="caution">
    <text evidence="2">The sequence shown here is derived from an EMBL/GenBank/DDBJ whole genome shotgun (WGS) entry which is preliminary data.</text>
</comment>
<accession>A0AAD1U2K2</accession>
<evidence type="ECO:0000313" key="2">
    <source>
        <dbReference type="EMBL" id="CAI2359126.1"/>
    </source>
</evidence>
<keyword evidence="3" id="KW-1185">Reference proteome</keyword>
<evidence type="ECO:0000256" key="1">
    <source>
        <dbReference type="SAM" id="MobiDB-lite"/>
    </source>
</evidence>
<dbReference type="EMBL" id="CAMPGE010000381">
    <property type="protein sequence ID" value="CAI2359126.1"/>
    <property type="molecule type" value="Genomic_DNA"/>
</dbReference>
<dbReference type="AlphaFoldDB" id="A0AAD1U2K2"/>
<organism evidence="2 3">
    <name type="scientific">Euplotes crassus</name>
    <dbReference type="NCBI Taxonomy" id="5936"/>
    <lineage>
        <taxon>Eukaryota</taxon>
        <taxon>Sar</taxon>
        <taxon>Alveolata</taxon>
        <taxon>Ciliophora</taxon>
        <taxon>Intramacronucleata</taxon>
        <taxon>Spirotrichea</taxon>
        <taxon>Hypotrichia</taxon>
        <taxon>Euplotida</taxon>
        <taxon>Euplotidae</taxon>
        <taxon>Moneuplotes</taxon>
    </lineage>
</organism>
<dbReference type="Proteomes" id="UP001295684">
    <property type="component" value="Unassembled WGS sequence"/>
</dbReference>
<evidence type="ECO:0000313" key="3">
    <source>
        <dbReference type="Proteomes" id="UP001295684"/>
    </source>
</evidence>